<organism evidence="2">
    <name type="scientific">uncultured Caudovirales phage</name>
    <dbReference type="NCBI Taxonomy" id="2100421"/>
    <lineage>
        <taxon>Viruses</taxon>
        <taxon>Duplodnaviria</taxon>
        <taxon>Heunggongvirae</taxon>
        <taxon>Uroviricota</taxon>
        <taxon>Caudoviricetes</taxon>
        <taxon>Peduoviridae</taxon>
        <taxon>Maltschvirus</taxon>
        <taxon>Maltschvirus maltsch</taxon>
    </lineage>
</organism>
<protein>
    <submittedName>
        <fullName evidence="2">Uncharacterized protein</fullName>
    </submittedName>
</protein>
<name>A0A6J5L3B5_9CAUD</name>
<evidence type="ECO:0000313" key="3">
    <source>
        <dbReference type="EMBL" id="CAB4134139.1"/>
    </source>
</evidence>
<proteinExistence type="predicted"/>
<accession>A0A6J5L3B5</accession>
<reference evidence="2" key="1">
    <citation type="submission" date="2020-04" db="EMBL/GenBank/DDBJ databases">
        <authorList>
            <person name="Chiriac C."/>
            <person name="Salcher M."/>
            <person name="Ghai R."/>
            <person name="Kavagutti S V."/>
        </authorList>
    </citation>
    <scope>NUCLEOTIDE SEQUENCE</scope>
</reference>
<evidence type="ECO:0000256" key="1">
    <source>
        <dbReference type="SAM" id="Coils"/>
    </source>
</evidence>
<keyword evidence="1" id="KW-0175">Coiled coil</keyword>
<feature type="coiled-coil region" evidence="1">
    <location>
        <begin position="5"/>
        <end position="61"/>
    </location>
</feature>
<gene>
    <name evidence="3" type="ORF">UFOVP268_21</name>
    <name evidence="2" type="ORF">UFOVP97_3</name>
</gene>
<evidence type="ECO:0000313" key="2">
    <source>
        <dbReference type="EMBL" id="CAB4127713.1"/>
    </source>
</evidence>
<dbReference type="EMBL" id="LR796286">
    <property type="protein sequence ID" value="CAB4134139.1"/>
    <property type="molecule type" value="Genomic_DNA"/>
</dbReference>
<sequence>MLNKIKEIDQLIDTLKQNINTLQSKMYDEIYKRPSCCSAGIEASQWEARRFDDRIRHLEERWLSKETINDDGARVLSVVVPHIEDVTSATTPLRSE</sequence>
<dbReference type="EMBL" id="LR796216">
    <property type="protein sequence ID" value="CAB4127713.1"/>
    <property type="molecule type" value="Genomic_DNA"/>
</dbReference>